<evidence type="ECO:0000313" key="1">
    <source>
        <dbReference type="EMBL" id="CAG6783141.1"/>
    </source>
</evidence>
<reference evidence="1" key="1">
    <citation type="submission" date="2021-05" db="EMBL/GenBank/DDBJ databases">
        <authorList>
            <person name="Alioto T."/>
            <person name="Alioto T."/>
            <person name="Gomez Garrido J."/>
        </authorList>
    </citation>
    <scope>NUCLEOTIDE SEQUENCE</scope>
</reference>
<dbReference type="GO" id="GO:0071897">
    <property type="term" value="P:DNA biosynthetic process"/>
    <property type="evidence" value="ECO:0007669"/>
    <property type="project" value="UniProtKB-ARBA"/>
</dbReference>
<evidence type="ECO:0008006" key="2">
    <source>
        <dbReference type="Google" id="ProtNLM"/>
    </source>
</evidence>
<name>A0A8D9BKL9_9HEMI</name>
<dbReference type="PANTHER" id="PTHR47027:SF8">
    <property type="entry name" value="RIBONUCLEASE H"/>
    <property type="match status" value="1"/>
</dbReference>
<sequence length="113" mass="13368">MENTIYSNYLTKFMIPKEWLKSTFITLPKKSNAKKCSDYRTISLMSHALKIFLRIIHNRIYTKLEAHISNTQFGFRNSLGTREALFSIQVLIQKCRDVEHPVYLCFIDFEKSI</sequence>
<accession>A0A8D9BKL9</accession>
<dbReference type="AlphaFoldDB" id="A0A8D9BKL9"/>
<dbReference type="EMBL" id="HBUF01630738">
    <property type="protein sequence ID" value="CAG6783141.1"/>
    <property type="molecule type" value="Transcribed_RNA"/>
</dbReference>
<proteinExistence type="predicted"/>
<dbReference type="PANTHER" id="PTHR47027">
    <property type="entry name" value="REVERSE TRANSCRIPTASE DOMAIN-CONTAINING PROTEIN"/>
    <property type="match status" value="1"/>
</dbReference>
<organism evidence="1">
    <name type="scientific">Cacopsylla melanoneura</name>
    <dbReference type="NCBI Taxonomy" id="428564"/>
    <lineage>
        <taxon>Eukaryota</taxon>
        <taxon>Metazoa</taxon>
        <taxon>Ecdysozoa</taxon>
        <taxon>Arthropoda</taxon>
        <taxon>Hexapoda</taxon>
        <taxon>Insecta</taxon>
        <taxon>Pterygota</taxon>
        <taxon>Neoptera</taxon>
        <taxon>Paraneoptera</taxon>
        <taxon>Hemiptera</taxon>
        <taxon>Sternorrhyncha</taxon>
        <taxon>Psylloidea</taxon>
        <taxon>Psyllidae</taxon>
        <taxon>Psyllinae</taxon>
        <taxon>Cacopsylla</taxon>
    </lineage>
</organism>
<protein>
    <recommendedName>
        <fullName evidence="2">Reverse transcriptase domain-containing protein</fullName>
    </recommendedName>
</protein>
<dbReference type="InterPro" id="IPR043502">
    <property type="entry name" value="DNA/RNA_pol_sf"/>
</dbReference>
<dbReference type="SUPFAM" id="SSF56672">
    <property type="entry name" value="DNA/RNA polymerases"/>
    <property type="match status" value="1"/>
</dbReference>